<sequence>MNDLGHVELPKFDRCLSNGESSTGGSNRTKGVGLDLSNYECSTGPTSDSVQCQQVPAHNIELWLSTGPCDCPYQTMGVRLAALNPPLHPSTRVIFGVEGARTTKCLIGLPSSRERSARLEGDAMPMTMQKRAATLEV</sequence>
<gene>
    <name evidence="1" type="ORF">OSJNBa0091E23.46</name>
</gene>
<organism evidence="1">
    <name type="scientific">Oryza sativa subsp. japonica</name>
    <name type="common">Rice</name>
    <dbReference type="NCBI Taxonomy" id="39947"/>
    <lineage>
        <taxon>Eukaryota</taxon>
        <taxon>Viridiplantae</taxon>
        <taxon>Streptophyta</taxon>
        <taxon>Embryophyta</taxon>
        <taxon>Tracheophyta</taxon>
        <taxon>Spermatophyta</taxon>
        <taxon>Magnoliopsida</taxon>
        <taxon>Liliopsida</taxon>
        <taxon>Poales</taxon>
        <taxon>Poaceae</taxon>
        <taxon>BOP clade</taxon>
        <taxon>Oryzoideae</taxon>
        <taxon>Oryzeae</taxon>
        <taxon>Oryzinae</taxon>
        <taxon>Oryza</taxon>
        <taxon>Oryza sativa</taxon>
    </lineage>
</organism>
<evidence type="ECO:0000313" key="1">
    <source>
        <dbReference type="EMBL" id="BAD68828.1"/>
    </source>
</evidence>
<accession>Q5VNY9</accession>
<reference evidence="1" key="1">
    <citation type="journal article" date="2002" name="Nature">
        <title>The genome sequence and structure of rice chromosome 1.</title>
        <authorList>
            <person name="Sasaki T."/>
            <person name="Matsumoto T."/>
            <person name="Yamamoto K."/>
            <person name="Sakata K."/>
            <person name="Baba T."/>
            <person name="Katayose Y."/>
            <person name="Wu J."/>
            <person name="Niimura Y."/>
            <person name="Cheng Z."/>
            <person name="Nagamura Y."/>
            <person name="Antonio B.A."/>
            <person name="Kanamori H."/>
            <person name="Hosokawa S."/>
            <person name="Masukawa M."/>
            <person name="Arikawa K."/>
            <person name="Chiden Y."/>
            <person name="Hayashi M."/>
            <person name="Okamoto M."/>
            <person name="Ando T."/>
            <person name="Aoki H."/>
            <person name="Arita K."/>
            <person name="Hamada M."/>
            <person name="Harada C."/>
            <person name="Hijishita S."/>
            <person name="Honda M."/>
            <person name="Ichikawa Y."/>
            <person name="Idonuma A."/>
            <person name="Iijima M."/>
            <person name="Ikeda M."/>
            <person name="Ikeno M."/>
            <person name="Itoh S."/>
            <person name="Itoh T."/>
            <person name="Itoh Y."/>
            <person name="Itoh Y."/>
            <person name="Iwabuchi A."/>
            <person name="Kamiya K."/>
            <person name="Karasawa W."/>
            <person name="Katagiri S."/>
            <person name="Kikuta A."/>
            <person name="Kobayashi N."/>
            <person name="Kono I."/>
            <person name="Machita K."/>
            <person name="Maehara T."/>
            <person name="Mizuno H."/>
            <person name="Mizubayashi T."/>
            <person name="Mukai Y."/>
            <person name="Nagasaki H."/>
            <person name="Nakashima M."/>
            <person name="Nakama Y."/>
            <person name="Nakamichi Y."/>
            <person name="Nakamura M."/>
            <person name="Namiki N."/>
            <person name="Negishi M."/>
            <person name="Ohta I."/>
            <person name="Ono N."/>
            <person name="Saji S."/>
            <person name="Sakai K."/>
            <person name="Shibata M."/>
            <person name="Shimokawa T."/>
            <person name="Shomura A."/>
            <person name="Song J."/>
            <person name="Takazaki Y."/>
            <person name="Terasawa K."/>
            <person name="Tsuji K."/>
            <person name="Waki K."/>
            <person name="Yamagata H."/>
            <person name="Yamane H."/>
            <person name="Yoshiki S."/>
            <person name="Yoshihara R."/>
            <person name="Yukawa K."/>
            <person name="Zhong H."/>
            <person name="Iwama H."/>
            <person name="Endo T."/>
            <person name="Ito H."/>
            <person name="Hahn J.H."/>
            <person name="Kim H.I."/>
            <person name="Eun M.Y."/>
            <person name="Yano M."/>
            <person name="Jiang J."/>
            <person name="Gojobori T."/>
        </authorList>
    </citation>
    <scope>NUCLEOTIDE SEQUENCE</scope>
</reference>
<dbReference type="Proteomes" id="UP000817658">
    <property type="component" value="Chromosome 1"/>
</dbReference>
<proteinExistence type="predicted"/>
<name>Q5VNY9_ORYSJ</name>
<protein>
    <submittedName>
        <fullName evidence="1">Uncharacterized protein</fullName>
    </submittedName>
</protein>
<dbReference type="AlphaFoldDB" id="Q5VNY9"/>
<dbReference type="EMBL" id="AP003853">
    <property type="protein sequence ID" value="BAD68828.1"/>
    <property type="molecule type" value="Genomic_DNA"/>
</dbReference>